<organism evidence="2 3">
    <name type="scientific">Blautia producta</name>
    <dbReference type="NCBI Taxonomy" id="33035"/>
    <lineage>
        <taxon>Bacteria</taxon>
        <taxon>Bacillati</taxon>
        <taxon>Bacillota</taxon>
        <taxon>Clostridia</taxon>
        <taxon>Lachnospirales</taxon>
        <taxon>Lachnospiraceae</taxon>
        <taxon>Blautia</taxon>
    </lineage>
</organism>
<proteinExistence type="predicted"/>
<protein>
    <recommendedName>
        <fullName evidence="4">Ig-like domain-containing protein</fullName>
    </recommendedName>
</protein>
<dbReference type="EMBL" id="CP035945">
    <property type="protein sequence ID" value="QBE95042.1"/>
    <property type="molecule type" value="Genomic_DNA"/>
</dbReference>
<evidence type="ECO:0000256" key="1">
    <source>
        <dbReference type="SAM" id="SignalP"/>
    </source>
</evidence>
<dbReference type="AlphaFoldDB" id="A0A4P6LT64"/>
<feature type="chain" id="PRO_5038589170" description="Ig-like domain-containing protein" evidence="1">
    <location>
        <begin position="23"/>
        <end position="664"/>
    </location>
</feature>
<evidence type="ECO:0000313" key="2">
    <source>
        <dbReference type="EMBL" id="QBE95042.1"/>
    </source>
</evidence>
<dbReference type="Proteomes" id="UP000289794">
    <property type="component" value="Chromosome"/>
</dbReference>
<dbReference type="RefSeq" id="WP_130179731.1">
    <property type="nucleotide sequence ID" value="NZ_CP035945.1"/>
</dbReference>
<sequence length="664" mass="74403">MKRKTLSFLLAMAMLLSLTAGLSGCGSGNQAKTPDTQKSETFTVEDGQTAVTSADGAVMDFGCLLEAGEELTIQRVAPTPVDSEVDIYAYDFKLSSGQPEGVVELTIPYDDWGLSADEEILSVCGKYLNEETKQWEDVLYTVDTETNKVHILTDHLSTYSVFTIKDEGKRSEYISDLNAYAAYMTTGQAQRLLNAYAEQGVSWQEDVVSAFLEANNSLPMFAATNVPTLMSLGGAYDELISEPLGDALTVLGIATSCAQFTYDAYSNGLTSKETSISGMKTVLNLGLNLASSQKYLLDSFQVAYMGVGVIDIALTDVMNFAIATKYESTKNMYDAYYARPENKRRVKDWYDLFEEIYKENKSAPQTALDKMQSEIDNYVNKYWEVAASDWESWVDAYEKNGKLSKYPWPSESDRKKISSNHKAEIYDYLQVMFESLSRNMYFDMLTQREENYKSLMDRLNTEYTITIAEEAVKDKEPKWANCYVKLAPLSDKTTAEAWTIKLDDKASGQIKFTLLAHETAGFPMKLEFYKTQKDWEEGKVAASTKLKPFKSTEKTFTIKTQAEKVDYSGTFTGVLHVAETGKDIDVTTVVTYEKDFGDGSYYKIVCSNNETQSTYINGSYFVRWSTGEANIAGAKFVFSADGMSFSASMRDHNDKEWGSMTCQR</sequence>
<dbReference type="KEGG" id="bpro:PMF13cell1_00541"/>
<evidence type="ECO:0008006" key="4">
    <source>
        <dbReference type="Google" id="ProtNLM"/>
    </source>
</evidence>
<name>A0A4P6LT64_9FIRM</name>
<feature type="signal peptide" evidence="1">
    <location>
        <begin position="1"/>
        <end position="22"/>
    </location>
</feature>
<reference evidence="2 3" key="1">
    <citation type="submission" date="2019-01" db="EMBL/GenBank/DDBJ databases">
        <title>PMF-metabolizing Aryl O-demethylase.</title>
        <authorList>
            <person name="Kim M."/>
        </authorList>
    </citation>
    <scope>NUCLEOTIDE SEQUENCE [LARGE SCALE GENOMIC DNA]</scope>
    <source>
        <strain evidence="2 3">PMF1</strain>
    </source>
</reference>
<keyword evidence="1" id="KW-0732">Signal</keyword>
<gene>
    <name evidence="2" type="ORF">PMF13cell1_00541</name>
</gene>
<dbReference type="PROSITE" id="PS51257">
    <property type="entry name" value="PROKAR_LIPOPROTEIN"/>
    <property type="match status" value="1"/>
</dbReference>
<accession>A0A4P6LT64</accession>
<evidence type="ECO:0000313" key="3">
    <source>
        <dbReference type="Proteomes" id="UP000289794"/>
    </source>
</evidence>